<protein>
    <submittedName>
        <fullName evidence="11">Tripartite motif-containing protein 45 isoform X1</fullName>
    </submittedName>
</protein>
<dbReference type="PANTHER" id="PTHR25462">
    <property type="entry name" value="BONUS, ISOFORM C-RELATED"/>
    <property type="match status" value="1"/>
</dbReference>
<dbReference type="InterPro" id="IPR017868">
    <property type="entry name" value="Filamin/ABP280_repeat-like"/>
</dbReference>
<dbReference type="InterPro" id="IPR001841">
    <property type="entry name" value="Znf_RING"/>
</dbReference>
<name>A0ABM3N2V2_GALME</name>
<keyword evidence="10" id="KW-1185">Reference proteome</keyword>
<keyword evidence="3" id="KW-0677">Repeat</keyword>
<keyword evidence="5" id="KW-0862">Zinc</keyword>
<evidence type="ECO:0000256" key="3">
    <source>
        <dbReference type="ARBA" id="ARBA00022737"/>
    </source>
</evidence>
<sequence length="670" mass="73316">MPQYVIFLCYIDNSQNRHVSSFTRKKQDKRKSFDQSSISAGNSPLRSPRIQRPLSQCLNIAPRTSAYEDGRKETSKEWECKLCKKELTEPRLLGCLHSFCTRCLQGLHQEGEAEVWSEVDVGSIQLENGESSGGVSAASGYESDLHNSESEDSLEQKPHKYGILTRKVSGKSVQFLLCPICGYETPLPLGGISALPLNYVLLRKMMAAEKERNKASILCDLCNSDTKAESRCSQCLVSLCSSCVEAHHRQKATSRHSLHPLDPLPVKFCSQHPKAELSVYCATCQQVICRDCCIISHSGHALANASRAAAERARLLRDACERARLVPENVERATRILDEEAFESDESAARVEREVCAWAERYVRAVSAHARAVRAAAARARHAHRARMRRRRRALRDRALHAHHAVNFAEELLSEAKEDELLSLSGAVLRRLERLTELQYLSEVPKCELRFAPTAPAAHDPTLVGRLLTQAPDPDKCVLNTDGLQDLQVGCQHEVILELRDSNGERIWCGGEQVAGFVRRRDARARPTSAISHDRGDGSYALAFTPPSPGGYLLAVTVNNRPVKGSPFACAARVAKPHTGVFHCCAFCSSGGRRDAVCACGATMPGGYKGCGHGHAGWPGARHWSCCGRTLRAAPCSPLATAATLTTPSTTTATTATTPAPSAALYQFSL</sequence>
<feature type="region of interest" description="Disordered" evidence="8">
    <location>
        <begin position="21"/>
        <end position="49"/>
    </location>
</feature>
<dbReference type="Pfam" id="PF00630">
    <property type="entry name" value="Filamin"/>
    <property type="match status" value="1"/>
</dbReference>
<dbReference type="InterPro" id="IPR013783">
    <property type="entry name" value="Ig-like_fold"/>
</dbReference>
<reference evidence="11" key="1">
    <citation type="submission" date="2025-08" db="UniProtKB">
        <authorList>
            <consortium name="RefSeq"/>
        </authorList>
    </citation>
    <scope>IDENTIFICATION</scope>
    <source>
        <tissue evidence="11">Whole larvae</tissue>
    </source>
</reference>
<dbReference type="InterPro" id="IPR027370">
    <property type="entry name" value="Znf-RING_euk"/>
</dbReference>
<dbReference type="SMART" id="SM00184">
    <property type="entry name" value="RING"/>
    <property type="match status" value="1"/>
</dbReference>
<feature type="repeat" description="Filamin" evidence="7">
    <location>
        <begin position="469"/>
        <end position="572"/>
    </location>
</feature>
<dbReference type="Gene3D" id="2.60.40.10">
    <property type="entry name" value="Immunoglobulins"/>
    <property type="match status" value="1"/>
</dbReference>
<dbReference type="SMART" id="SM00336">
    <property type="entry name" value="BBOX"/>
    <property type="match status" value="2"/>
</dbReference>
<dbReference type="SUPFAM" id="SSF57850">
    <property type="entry name" value="RING/U-box"/>
    <property type="match status" value="1"/>
</dbReference>
<feature type="compositionally biased region" description="Basic and acidic residues" evidence="8">
    <location>
        <begin position="143"/>
        <end position="156"/>
    </location>
</feature>
<gene>
    <name evidence="11" type="primary">LOC113510368</name>
</gene>
<evidence type="ECO:0000313" key="10">
    <source>
        <dbReference type="Proteomes" id="UP001652740"/>
    </source>
</evidence>
<evidence type="ECO:0000256" key="8">
    <source>
        <dbReference type="SAM" id="MobiDB-lite"/>
    </source>
</evidence>
<evidence type="ECO:0000256" key="1">
    <source>
        <dbReference type="ARBA" id="ARBA00008518"/>
    </source>
</evidence>
<feature type="compositionally biased region" description="Polar residues" evidence="8">
    <location>
        <begin position="34"/>
        <end position="45"/>
    </location>
</feature>
<feature type="domain" description="B box-type" evidence="9">
    <location>
        <begin position="214"/>
        <end position="261"/>
    </location>
</feature>
<feature type="domain" description="B box-type" evidence="9">
    <location>
        <begin position="264"/>
        <end position="305"/>
    </location>
</feature>
<dbReference type="Pfam" id="PF00643">
    <property type="entry name" value="zf-B_box"/>
    <property type="match status" value="1"/>
</dbReference>
<dbReference type="PROSITE" id="PS50194">
    <property type="entry name" value="FILAMIN_REPEAT"/>
    <property type="match status" value="1"/>
</dbReference>
<dbReference type="RefSeq" id="XP_052757922.1">
    <property type="nucleotide sequence ID" value="XM_052901962.1"/>
</dbReference>
<dbReference type="GeneID" id="113510368"/>
<dbReference type="Gene3D" id="4.10.830.40">
    <property type="match status" value="1"/>
</dbReference>
<dbReference type="Proteomes" id="UP001652740">
    <property type="component" value="Unplaced"/>
</dbReference>
<comment type="similarity">
    <text evidence="1">Belongs to the TRIM/RBCC family.</text>
</comment>
<dbReference type="InterPro" id="IPR000315">
    <property type="entry name" value="Znf_B-box"/>
</dbReference>
<feature type="region of interest" description="Disordered" evidence="8">
    <location>
        <begin position="130"/>
        <end position="156"/>
    </location>
</feature>
<dbReference type="SMART" id="SM00557">
    <property type="entry name" value="IG_FLMN"/>
    <property type="match status" value="1"/>
</dbReference>
<dbReference type="InterPro" id="IPR014756">
    <property type="entry name" value="Ig_E-set"/>
</dbReference>
<accession>A0ABM3N2V2</accession>
<evidence type="ECO:0000256" key="6">
    <source>
        <dbReference type="PROSITE-ProRule" id="PRU00024"/>
    </source>
</evidence>
<dbReference type="Pfam" id="PF22586">
    <property type="entry name" value="ANCHR-like_BBOX"/>
    <property type="match status" value="1"/>
</dbReference>
<dbReference type="Pfam" id="PF13445">
    <property type="entry name" value="zf-RING_UBOX"/>
    <property type="match status" value="1"/>
</dbReference>
<organism evidence="10 11">
    <name type="scientific">Galleria mellonella</name>
    <name type="common">Greater wax moth</name>
    <dbReference type="NCBI Taxonomy" id="7137"/>
    <lineage>
        <taxon>Eukaryota</taxon>
        <taxon>Metazoa</taxon>
        <taxon>Ecdysozoa</taxon>
        <taxon>Arthropoda</taxon>
        <taxon>Hexapoda</taxon>
        <taxon>Insecta</taxon>
        <taxon>Pterygota</taxon>
        <taxon>Neoptera</taxon>
        <taxon>Endopterygota</taxon>
        <taxon>Lepidoptera</taxon>
        <taxon>Glossata</taxon>
        <taxon>Ditrysia</taxon>
        <taxon>Pyraloidea</taxon>
        <taxon>Pyralidae</taxon>
        <taxon>Galleriinae</taxon>
        <taxon>Galleria</taxon>
    </lineage>
</organism>
<keyword evidence="2" id="KW-0479">Metal-binding</keyword>
<dbReference type="SUPFAM" id="SSF57845">
    <property type="entry name" value="B-box zinc-binding domain"/>
    <property type="match status" value="1"/>
</dbReference>
<dbReference type="PROSITE" id="PS00518">
    <property type="entry name" value="ZF_RING_1"/>
    <property type="match status" value="1"/>
</dbReference>
<keyword evidence="4 6" id="KW-0863">Zinc-finger</keyword>
<dbReference type="InterPro" id="IPR047153">
    <property type="entry name" value="TRIM45/56/19-like"/>
</dbReference>
<dbReference type="Gene3D" id="3.30.40.10">
    <property type="entry name" value="Zinc/RING finger domain, C3HC4 (zinc finger)"/>
    <property type="match status" value="1"/>
</dbReference>
<dbReference type="PROSITE" id="PS50119">
    <property type="entry name" value="ZF_BBOX"/>
    <property type="match status" value="2"/>
</dbReference>
<dbReference type="InterPro" id="IPR013083">
    <property type="entry name" value="Znf_RING/FYVE/PHD"/>
</dbReference>
<evidence type="ECO:0000256" key="4">
    <source>
        <dbReference type="ARBA" id="ARBA00022771"/>
    </source>
</evidence>
<evidence type="ECO:0000259" key="9">
    <source>
        <dbReference type="PROSITE" id="PS50119"/>
    </source>
</evidence>
<dbReference type="InterPro" id="IPR001298">
    <property type="entry name" value="Filamin/ABP280_rpt"/>
</dbReference>
<dbReference type="PANTHER" id="PTHR25462:SF291">
    <property type="entry name" value="E3 UBIQUITIN-PROTEIN LIGASE TRIM45"/>
    <property type="match status" value="1"/>
</dbReference>
<dbReference type="Gene3D" id="3.30.160.60">
    <property type="entry name" value="Classic Zinc Finger"/>
    <property type="match status" value="1"/>
</dbReference>
<dbReference type="InterPro" id="IPR017907">
    <property type="entry name" value="Znf_RING_CS"/>
</dbReference>
<dbReference type="SUPFAM" id="SSF81296">
    <property type="entry name" value="E set domains"/>
    <property type="match status" value="1"/>
</dbReference>
<evidence type="ECO:0000313" key="11">
    <source>
        <dbReference type="RefSeq" id="XP_052757922.1"/>
    </source>
</evidence>
<proteinExistence type="inferred from homology"/>
<evidence type="ECO:0000256" key="2">
    <source>
        <dbReference type="ARBA" id="ARBA00022723"/>
    </source>
</evidence>
<evidence type="ECO:0000256" key="5">
    <source>
        <dbReference type="ARBA" id="ARBA00022833"/>
    </source>
</evidence>
<evidence type="ECO:0000256" key="7">
    <source>
        <dbReference type="PROSITE-ProRule" id="PRU00087"/>
    </source>
</evidence>
<feature type="compositionally biased region" description="Low complexity" evidence="8">
    <location>
        <begin position="130"/>
        <end position="142"/>
    </location>
</feature>